<dbReference type="Gene3D" id="3.30.420.40">
    <property type="match status" value="2"/>
</dbReference>
<comment type="caution">
    <text evidence="17">The sequence shown here is derived from an EMBL/GenBank/DDBJ whole genome shotgun (WGS) entry which is preliminary data.</text>
</comment>
<comment type="pathway">
    <text evidence="4 16">Cofactor biosynthesis; coenzyme A biosynthesis; CoA from (R)-pantothenate: step 1/5.</text>
</comment>
<feature type="binding site" evidence="16">
    <location>
        <begin position="103"/>
        <end position="106"/>
    </location>
    <ligand>
        <name>substrate</name>
    </ligand>
</feature>
<dbReference type="AlphaFoldDB" id="A0A520X8Y9"/>
<dbReference type="GO" id="GO:0004594">
    <property type="term" value="F:pantothenate kinase activity"/>
    <property type="evidence" value="ECO:0007669"/>
    <property type="project" value="UniProtKB-UniRule"/>
</dbReference>
<dbReference type="Pfam" id="PF03309">
    <property type="entry name" value="Pan_kinase"/>
    <property type="match status" value="1"/>
</dbReference>
<evidence type="ECO:0000313" key="18">
    <source>
        <dbReference type="Proteomes" id="UP000322454"/>
    </source>
</evidence>
<keyword evidence="12 16" id="KW-0630">Potassium</keyword>
<dbReference type="UniPathway" id="UPA00241">
    <property type="reaction ID" value="UER00352"/>
</dbReference>
<comment type="subcellular location">
    <subcellularLocation>
        <location evidence="3 16">Cytoplasm</location>
    </subcellularLocation>
</comment>
<dbReference type="PANTHER" id="PTHR34265:SF1">
    <property type="entry name" value="TYPE III PANTOTHENATE KINASE"/>
    <property type="match status" value="1"/>
</dbReference>
<evidence type="ECO:0000256" key="3">
    <source>
        <dbReference type="ARBA" id="ARBA00004496"/>
    </source>
</evidence>
<feature type="binding site" evidence="16">
    <location>
        <begin position="6"/>
        <end position="13"/>
    </location>
    <ligand>
        <name>ATP</name>
        <dbReference type="ChEBI" id="CHEBI:30616"/>
    </ligand>
</feature>
<keyword evidence="10 16" id="KW-0418">Kinase</keyword>
<evidence type="ECO:0000256" key="8">
    <source>
        <dbReference type="ARBA" id="ARBA00022679"/>
    </source>
</evidence>
<keyword evidence="7 16" id="KW-0963">Cytoplasm</keyword>
<dbReference type="HAMAP" id="MF_01274">
    <property type="entry name" value="Pantothen_kinase_3"/>
    <property type="match status" value="1"/>
</dbReference>
<comment type="subunit">
    <text evidence="5 16">Homodimer.</text>
</comment>
<dbReference type="GO" id="GO:0015937">
    <property type="term" value="P:coenzyme A biosynthetic process"/>
    <property type="evidence" value="ECO:0007669"/>
    <property type="project" value="UniProtKB-UniRule"/>
</dbReference>
<dbReference type="InterPro" id="IPR043129">
    <property type="entry name" value="ATPase_NBD"/>
</dbReference>
<dbReference type="GO" id="GO:0046872">
    <property type="term" value="F:metal ion binding"/>
    <property type="evidence" value="ECO:0007669"/>
    <property type="project" value="UniProtKB-KW"/>
</dbReference>
<evidence type="ECO:0000256" key="14">
    <source>
        <dbReference type="ARBA" id="ARBA00038036"/>
    </source>
</evidence>
<comment type="cofactor">
    <cofactor evidence="2">
        <name>K(+)</name>
        <dbReference type="ChEBI" id="CHEBI:29103"/>
    </cofactor>
</comment>
<organism evidence="17 18">
    <name type="scientific">Candidatus Acidulodesulfobacterium acidiphilum</name>
    <dbReference type="NCBI Taxonomy" id="2597224"/>
    <lineage>
        <taxon>Bacteria</taxon>
        <taxon>Deltaproteobacteria</taxon>
        <taxon>Candidatus Acidulodesulfobacterales</taxon>
        <taxon>Candidatus Acidulodesulfobacterium</taxon>
    </lineage>
</organism>
<comment type="caution">
    <text evidence="16">Lacks conserved residue(s) required for the propagation of feature annotation.</text>
</comment>
<gene>
    <name evidence="16" type="primary">coaX</name>
    <name evidence="17" type="ORF">EVJ48_08475</name>
</gene>
<keyword evidence="16" id="KW-0479">Metal-binding</keyword>
<dbReference type="CDD" id="cd24015">
    <property type="entry name" value="ASKHA_NBD_PanK-III"/>
    <property type="match status" value="1"/>
</dbReference>
<evidence type="ECO:0000256" key="6">
    <source>
        <dbReference type="ARBA" id="ARBA00012102"/>
    </source>
</evidence>
<evidence type="ECO:0000256" key="11">
    <source>
        <dbReference type="ARBA" id="ARBA00022840"/>
    </source>
</evidence>
<comment type="catalytic activity">
    <reaction evidence="1 16">
        <text>(R)-pantothenate + ATP = (R)-4'-phosphopantothenate + ADP + H(+)</text>
        <dbReference type="Rhea" id="RHEA:16373"/>
        <dbReference type="ChEBI" id="CHEBI:10986"/>
        <dbReference type="ChEBI" id="CHEBI:15378"/>
        <dbReference type="ChEBI" id="CHEBI:29032"/>
        <dbReference type="ChEBI" id="CHEBI:30616"/>
        <dbReference type="ChEBI" id="CHEBI:456216"/>
        <dbReference type="EC" id="2.7.1.33"/>
    </reaction>
</comment>
<evidence type="ECO:0000256" key="9">
    <source>
        <dbReference type="ARBA" id="ARBA00022741"/>
    </source>
</evidence>
<comment type="function">
    <text evidence="16">Catalyzes the phosphorylation of pantothenate (Pan), the first step in CoA biosynthesis.</text>
</comment>
<dbReference type="GO" id="GO:0005524">
    <property type="term" value="F:ATP binding"/>
    <property type="evidence" value="ECO:0007669"/>
    <property type="project" value="UniProtKB-UniRule"/>
</dbReference>
<evidence type="ECO:0000256" key="10">
    <source>
        <dbReference type="ARBA" id="ARBA00022777"/>
    </source>
</evidence>
<evidence type="ECO:0000256" key="5">
    <source>
        <dbReference type="ARBA" id="ARBA00011738"/>
    </source>
</evidence>
<dbReference type="PANTHER" id="PTHR34265">
    <property type="entry name" value="TYPE III PANTOTHENATE KINASE"/>
    <property type="match status" value="1"/>
</dbReference>
<dbReference type="NCBIfam" id="TIGR00671">
    <property type="entry name" value="baf"/>
    <property type="match status" value="1"/>
</dbReference>
<dbReference type="GO" id="GO:0005737">
    <property type="term" value="C:cytoplasm"/>
    <property type="evidence" value="ECO:0007669"/>
    <property type="project" value="UniProtKB-SubCell"/>
</dbReference>
<keyword evidence="9 16" id="KW-0547">Nucleotide-binding</keyword>
<proteinExistence type="inferred from homology"/>
<evidence type="ECO:0000256" key="15">
    <source>
        <dbReference type="ARBA" id="ARBA00040883"/>
    </source>
</evidence>
<evidence type="ECO:0000256" key="2">
    <source>
        <dbReference type="ARBA" id="ARBA00001958"/>
    </source>
</evidence>
<comment type="cofactor">
    <cofactor evidence="16">
        <name>NH4(+)</name>
        <dbReference type="ChEBI" id="CHEBI:28938"/>
    </cofactor>
    <cofactor evidence="16">
        <name>K(+)</name>
        <dbReference type="ChEBI" id="CHEBI:29103"/>
    </cofactor>
    <text evidence="16">A monovalent cation. Ammonium or potassium.</text>
</comment>
<evidence type="ECO:0000313" key="17">
    <source>
        <dbReference type="EMBL" id="RZV37616.1"/>
    </source>
</evidence>
<name>A0A520X8Y9_9DELT</name>
<keyword evidence="13 16" id="KW-0173">Coenzyme A biosynthesis</keyword>
<reference evidence="17 18" key="1">
    <citation type="submission" date="2019-01" db="EMBL/GenBank/DDBJ databases">
        <title>Insights into ecological role of a new deltaproteobacterial order Candidatus Sinidesulfobacterales (Sva0485) by metagenomics and metatranscriptomics.</title>
        <authorList>
            <person name="Tan S."/>
            <person name="Liu J."/>
            <person name="Fang Y."/>
            <person name="Hedlund B."/>
            <person name="Lian Z.-H."/>
            <person name="Huang L.-Y."/>
            <person name="Li J.-T."/>
            <person name="Huang L.-N."/>
            <person name="Li W.-J."/>
            <person name="Jiang H.-C."/>
            <person name="Dong H.-L."/>
            <person name="Shu W.-S."/>
        </authorList>
    </citation>
    <scope>NUCLEOTIDE SEQUENCE [LARGE SCALE GENOMIC DNA]</scope>
    <source>
        <strain evidence="17">AP4</strain>
    </source>
</reference>
<feature type="active site" description="Proton acceptor" evidence="16">
    <location>
        <position position="105"/>
    </location>
</feature>
<keyword evidence="11 16" id="KW-0067">ATP-binding</keyword>
<feature type="binding site" evidence="16">
    <location>
        <position position="133"/>
    </location>
    <ligand>
        <name>ATP</name>
        <dbReference type="ChEBI" id="CHEBI:30616"/>
    </ligand>
</feature>
<keyword evidence="8 16" id="KW-0808">Transferase</keyword>
<dbReference type="EC" id="2.7.1.33" evidence="6 16"/>
<evidence type="ECO:0000256" key="7">
    <source>
        <dbReference type="ARBA" id="ARBA00022490"/>
    </source>
</evidence>
<feature type="binding site" evidence="16">
    <location>
        <position position="130"/>
    </location>
    <ligand>
        <name>K(+)</name>
        <dbReference type="ChEBI" id="CHEBI:29103"/>
    </ligand>
</feature>
<dbReference type="InterPro" id="IPR004619">
    <property type="entry name" value="Type_III_PanK"/>
</dbReference>
<comment type="similarity">
    <text evidence="14 16">Belongs to the type III pantothenate kinase family.</text>
</comment>
<sequence>MILSCDIGNSSSSFGIFEDAKYNPTETFRIDTKKISTEQDLKKFLSKNTSVKNLSGICISSVVPSANPIYENFFNKIKLKPFFILPEIKLNITLCIENFAKLGSDRIANSCWSHFYNQNSPEKKFQIIIDIGTAVTIDSLNKSGDFLGGIIYPGINSLANCLYESTEKLPLIKINKPKNLIGTNTESAIQSGIYNGILYLIKGFVSDICDFYGVCGNKNIRLIFTGGQSSLIFNDLNIDAENIIDEFCTLKGIKYLYDINK</sequence>
<evidence type="ECO:0000256" key="13">
    <source>
        <dbReference type="ARBA" id="ARBA00022993"/>
    </source>
</evidence>
<protein>
    <recommendedName>
        <fullName evidence="15 16">Type III pantothenate kinase</fullName>
        <ecNumber evidence="6 16">2.7.1.33</ecNumber>
    </recommendedName>
    <alternativeName>
        <fullName evidence="16">PanK-III</fullName>
    </alternativeName>
    <alternativeName>
        <fullName evidence="16">Pantothenic acid kinase</fullName>
    </alternativeName>
</protein>
<evidence type="ECO:0000256" key="4">
    <source>
        <dbReference type="ARBA" id="ARBA00005225"/>
    </source>
</evidence>
<dbReference type="SUPFAM" id="SSF53067">
    <property type="entry name" value="Actin-like ATPase domain"/>
    <property type="match status" value="2"/>
</dbReference>
<dbReference type="EMBL" id="SHMQ01000033">
    <property type="protein sequence ID" value="RZV37616.1"/>
    <property type="molecule type" value="Genomic_DNA"/>
</dbReference>
<dbReference type="Proteomes" id="UP000322454">
    <property type="component" value="Unassembled WGS sequence"/>
</dbReference>
<evidence type="ECO:0000256" key="1">
    <source>
        <dbReference type="ARBA" id="ARBA00001206"/>
    </source>
</evidence>
<evidence type="ECO:0000256" key="12">
    <source>
        <dbReference type="ARBA" id="ARBA00022958"/>
    </source>
</evidence>
<evidence type="ECO:0000256" key="16">
    <source>
        <dbReference type="HAMAP-Rule" id="MF_01274"/>
    </source>
</evidence>
<feature type="binding site" evidence="16">
    <location>
        <position position="185"/>
    </location>
    <ligand>
        <name>substrate</name>
    </ligand>
</feature>
<accession>A0A520X8Y9</accession>